<evidence type="ECO:0000313" key="4">
    <source>
        <dbReference type="EMBL" id="MBM3316894.1"/>
    </source>
</evidence>
<dbReference type="PANTHER" id="PTHR43566:SF2">
    <property type="entry name" value="DUF4143 DOMAIN-CONTAINING PROTEIN"/>
    <property type="match status" value="1"/>
</dbReference>
<protein>
    <submittedName>
        <fullName evidence="4">DUF4143 domain-containing protein</fullName>
    </submittedName>
</protein>
<dbReference type="InterPro" id="IPR041682">
    <property type="entry name" value="AAA_14"/>
</dbReference>
<dbReference type="AlphaFoldDB" id="A0A937X9D3"/>
<proteinExistence type="predicted"/>
<evidence type="ECO:0000259" key="3">
    <source>
        <dbReference type="Pfam" id="PF13635"/>
    </source>
</evidence>
<gene>
    <name evidence="4" type="ORF">FJY75_03485</name>
</gene>
<dbReference type="Pfam" id="PF13635">
    <property type="entry name" value="DUF4143"/>
    <property type="match status" value="1"/>
</dbReference>
<feature type="region of interest" description="Disordered" evidence="1">
    <location>
        <begin position="1"/>
        <end position="39"/>
    </location>
</feature>
<feature type="compositionally biased region" description="Polar residues" evidence="1">
    <location>
        <begin position="18"/>
        <end position="29"/>
    </location>
</feature>
<organism evidence="4 5">
    <name type="scientific">Eiseniibacteriota bacterium</name>
    <dbReference type="NCBI Taxonomy" id="2212470"/>
    <lineage>
        <taxon>Bacteria</taxon>
        <taxon>Candidatus Eiseniibacteriota</taxon>
    </lineage>
</organism>
<evidence type="ECO:0000313" key="5">
    <source>
        <dbReference type="Proteomes" id="UP000748308"/>
    </source>
</evidence>
<feature type="domain" description="DUF4143" evidence="3">
    <location>
        <begin position="150"/>
        <end position="304"/>
    </location>
</feature>
<dbReference type="PANTHER" id="PTHR43566">
    <property type="entry name" value="CONSERVED PROTEIN"/>
    <property type="match status" value="1"/>
</dbReference>
<name>A0A937X9D3_UNCEI</name>
<dbReference type="Pfam" id="PF13173">
    <property type="entry name" value="AAA_14"/>
    <property type="match status" value="1"/>
</dbReference>
<comment type="caution">
    <text evidence="4">The sequence shown here is derived from an EMBL/GenBank/DDBJ whole genome shotgun (WGS) entry which is preliminary data.</text>
</comment>
<reference evidence="4" key="1">
    <citation type="submission" date="2019-03" db="EMBL/GenBank/DDBJ databases">
        <title>Lake Tanganyika Metagenome-Assembled Genomes (MAGs).</title>
        <authorList>
            <person name="Tran P."/>
        </authorList>
    </citation>
    <scope>NUCLEOTIDE SEQUENCE</scope>
    <source>
        <strain evidence="4">M_DeepCast_400m_m2_100</strain>
    </source>
</reference>
<evidence type="ECO:0000256" key="1">
    <source>
        <dbReference type="SAM" id="MobiDB-lite"/>
    </source>
</evidence>
<sequence>MASAISGGPIGPSRLTDKSSSNKLMQSSGCRGRTFPGRQDRRPLRGVVVVDEVQRRPDLFPILRVLADRRPLRARFLILGSASPGLLRQSSESLAGRIETIAMTGFGLPELGAEALARHWRRGGFPLSYLARSESDSIRWRNQFTQTFLERDLPQLGVQVPATTMLRFWTMLAHYHGGIWNAAEPARSLGLSQPTVRRYLDLLSDLFVVRQLPPWHENLKKRQVKSPKVYIRDSGLLHQLLGIATEKDLLSHPKSGSSWEGYAIEEVLRVARPSQAYFWATHTGAELDLLLMRQGRRIGVEVKRQDAPRLTPSMRIALDDLALDQLTVLYPGSTVYDLTDRVRVAPLAALAEDNPAILLPRRRRRSRRAPRAENGS</sequence>
<feature type="domain" description="AAA" evidence="2">
    <location>
        <begin position="45"/>
        <end position="110"/>
    </location>
</feature>
<dbReference type="InterPro" id="IPR025420">
    <property type="entry name" value="DUF4143"/>
</dbReference>
<dbReference type="EMBL" id="VGIY01000053">
    <property type="protein sequence ID" value="MBM3316894.1"/>
    <property type="molecule type" value="Genomic_DNA"/>
</dbReference>
<dbReference type="Proteomes" id="UP000748308">
    <property type="component" value="Unassembled WGS sequence"/>
</dbReference>
<accession>A0A937X9D3</accession>
<evidence type="ECO:0000259" key="2">
    <source>
        <dbReference type="Pfam" id="PF13173"/>
    </source>
</evidence>